<dbReference type="KEGG" id="cpip:CJF12_04530"/>
<name>A0A086A7I7_9FLAO</name>
<evidence type="ECO:0000313" key="2">
    <source>
        <dbReference type="Proteomes" id="UP000028709"/>
    </source>
</evidence>
<accession>A0A086A7I7</accession>
<reference evidence="1 2" key="1">
    <citation type="submission" date="2014-07" db="EMBL/GenBank/DDBJ databases">
        <title>Genome of Chryseobacterium piperi CTM.</title>
        <authorList>
            <person name="Pipes S.E."/>
            <person name="Stropko S.J."/>
            <person name="Newman J.D."/>
        </authorList>
    </citation>
    <scope>NUCLEOTIDE SEQUENCE [LARGE SCALE GENOMIC DNA]</scope>
    <source>
        <strain evidence="1 2">CTM</strain>
    </source>
</reference>
<sequence length="150" mass="17722">MRTIKYILGILFLLNISCCVNQKKKDEEQIKNTVKEYLKAVKENDLQKVYGLIDDSDTFFGGIQGEFYFLKKNYDKINPNNILLKNIKVKDTVVTFAQNKQKYVQYVIKKENDSNYLKKPLIITFMFYKPVGYNKIYNSVILQNHIGWDK</sequence>
<keyword evidence="2" id="KW-1185">Reference proteome</keyword>
<evidence type="ECO:0000313" key="1">
    <source>
        <dbReference type="EMBL" id="KFF12651.1"/>
    </source>
</evidence>
<dbReference type="AlphaFoldDB" id="A0A086A7I7"/>
<organism evidence="1 2">
    <name type="scientific">Chryseobacterium piperi</name>
    <dbReference type="NCBI Taxonomy" id="558152"/>
    <lineage>
        <taxon>Bacteria</taxon>
        <taxon>Pseudomonadati</taxon>
        <taxon>Bacteroidota</taxon>
        <taxon>Flavobacteriia</taxon>
        <taxon>Flavobacteriales</taxon>
        <taxon>Weeksellaceae</taxon>
        <taxon>Chryseobacterium group</taxon>
        <taxon>Chryseobacterium</taxon>
    </lineage>
</organism>
<dbReference type="RefSeq" id="WP_034688148.1">
    <property type="nucleotide sequence ID" value="NZ_CP023049.2"/>
</dbReference>
<protein>
    <submittedName>
        <fullName evidence="1">Uncharacterized protein</fullName>
    </submittedName>
</protein>
<dbReference type="Proteomes" id="UP000028709">
    <property type="component" value="Unassembled WGS sequence"/>
</dbReference>
<gene>
    <name evidence="1" type="ORF">IQ37_19325</name>
</gene>
<dbReference type="eggNOG" id="ENOG502ZZSQ">
    <property type="taxonomic scope" value="Bacteria"/>
</dbReference>
<dbReference type="STRING" id="558152.IQ37_19325"/>
<dbReference type="EMBL" id="JPRJ01000069">
    <property type="protein sequence ID" value="KFF12651.1"/>
    <property type="molecule type" value="Genomic_DNA"/>
</dbReference>
<comment type="caution">
    <text evidence="1">The sequence shown here is derived from an EMBL/GenBank/DDBJ whole genome shotgun (WGS) entry which is preliminary data.</text>
</comment>
<proteinExistence type="predicted"/>
<dbReference type="OrthoDB" id="1273178at2"/>